<feature type="domain" description="Bacterial surface antigen (D15)" evidence="3">
    <location>
        <begin position="107"/>
        <end position="362"/>
    </location>
</feature>
<dbReference type="GO" id="GO:0019867">
    <property type="term" value="C:outer membrane"/>
    <property type="evidence" value="ECO:0007669"/>
    <property type="project" value="InterPro"/>
</dbReference>
<dbReference type="EMBL" id="UOGD01000006">
    <property type="protein sequence ID" value="VAX15134.1"/>
    <property type="molecule type" value="Genomic_DNA"/>
</dbReference>
<gene>
    <name evidence="4" type="ORF">MNBD_IGNAVI01-1815</name>
</gene>
<organism evidence="4">
    <name type="scientific">hydrothermal vent metagenome</name>
    <dbReference type="NCBI Taxonomy" id="652676"/>
    <lineage>
        <taxon>unclassified sequences</taxon>
        <taxon>metagenomes</taxon>
        <taxon>ecological metagenomes</taxon>
    </lineage>
</organism>
<dbReference type="Gene3D" id="2.40.160.50">
    <property type="entry name" value="membrane protein fhac: a member of the omp85/tpsb transporter family"/>
    <property type="match status" value="1"/>
</dbReference>
<dbReference type="Pfam" id="PF01103">
    <property type="entry name" value="Omp85"/>
    <property type="match status" value="1"/>
</dbReference>
<dbReference type="InterPro" id="IPR000184">
    <property type="entry name" value="Bac_surfAg_D15"/>
</dbReference>
<evidence type="ECO:0000259" key="3">
    <source>
        <dbReference type="Pfam" id="PF01103"/>
    </source>
</evidence>
<evidence type="ECO:0000313" key="4">
    <source>
        <dbReference type="EMBL" id="VAX15134.1"/>
    </source>
</evidence>
<sequence>MFNWHLVNNRSYINKQRKKKEVISLNKPLKNSFYCLIIFMMFFLAEVNAQAKEDSTTASGITFFGYPYLFYTPETNLAFGAGGMMYFRTEKKRDLNLSSVLLSGYYTINNQYNLTLFPELYFSHNVYIIRGKFSFGKYLDKFYGYGANSEEITNPNYFTQDFGINLNFQADVSTKFEIGAIYDFLYTNIIDKKSNPFLLGNEILGDNGGISSGLGIKFVWDSRDYIYLPTNGGYYMFSVVYYVKALGSEFEFNDYLLDLRRYFKITEGHLITVQLYGNFTGGNPPFYEVPRLGGTVTMRGYFEGRYRDRYFVTAQAEYKSWLIKKWKLGVVFFGGLGDVAYNFKDFKIREFKFSYGFGIRYIFDKKERLTVRADFAFGKNTSGVYFAMQEAF</sequence>
<reference evidence="4" key="1">
    <citation type="submission" date="2018-06" db="EMBL/GenBank/DDBJ databases">
        <authorList>
            <person name="Zhirakovskaya E."/>
        </authorList>
    </citation>
    <scope>NUCLEOTIDE SEQUENCE</scope>
</reference>
<evidence type="ECO:0000256" key="1">
    <source>
        <dbReference type="ARBA" id="ARBA00004370"/>
    </source>
</evidence>
<keyword evidence="2" id="KW-0472">Membrane</keyword>
<evidence type="ECO:0000256" key="2">
    <source>
        <dbReference type="ARBA" id="ARBA00023136"/>
    </source>
</evidence>
<comment type="subcellular location">
    <subcellularLocation>
        <location evidence="1">Membrane</location>
    </subcellularLocation>
</comment>
<name>A0A3B1BTF7_9ZZZZ</name>
<protein>
    <submittedName>
        <fullName evidence="4">Outer membrane protein, OMP85 family</fullName>
    </submittedName>
</protein>
<accession>A0A3B1BTF7</accession>
<proteinExistence type="predicted"/>
<dbReference type="AlphaFoldDB" id="A0A3B1BTF7"/>